<dbReference type="InParanoid" id="A0A7M7GQT3"/>
<feature type="domain" description="C2H2-type" evidence="10">
    <location>
        <begin position="578"/>
        <end position="605"/>
    </location>
</feature>
<dbReference type="PROSITE" id="PS50157">
    <property type="entry name" value="ZINC_FINGER_C2H2_2"/>
    <property type="match status" value="4"/>
</dbReference>
<dbReference type="GO" id="GO:0000977">
    <property type="term" value="F:RNA polymerase II transcription regulatory region sequence-specific DNA binding"/>
    <property type="evidence" value="ECO:0000318"/>
    <property type="project" value="GO_Central"/>
</dbReference>
<evidence type="ECO:0000256" key="1">
    <source>
        <dbReference type="ARBA" id="ARBA00004123"/>
    </source>
</evidence>
<evidence type="ECO:0000256" key="5">
    <source>
        <dbReference type="ARBA" id="ARBA00022771"/>
    </source>
</evidence>
<dbReference type="OMA" id="INFHRTE"/>
<dbReference type="PANTHER" id="PTHR24394:SF29">
    <property type="entry name" value="MYONEURIN"/>
    <property type="match status" value="1"/>
</dbReference>
<evidence type="ECO:0000256" key="6">
    <source>
        <dbReference type="ARBA" id="ARBA00022833"/>
    </source>
</evidence>
<evidence type="ECO:0000256" key="9">
    <source>
        <dbReference type="SAM" id="MobiDB-lite"/>
    </source>
</evidence>
<accession>A0A7M7GQT3</accession>
<comment type="similarity">
    <text evidence="2">Belongs to the krueppel C2H2-type zinc-finger protein family.</text>
</comment>
<dbReference type="KEGG" id="spu:100891349"/>
<feature type="compositionally biased region" description="Acidic residues" evidence="9">
    <location>
        <begin position="375"/>
        <end position="391"/>
    </location>
</feature>
<dbReference type="GO" id="GO:0000981">
    <property type="term" value="F:DNA-binding transcription factor activity, RNA polymerase II-specific"/>
    <property type="evidence" value="ECO:0000318"/>
    <property type="project" value="GO_Central"/>
</dbReference>
<feature type="compositionally biased region" description="Acidic residues" evidence="9">
    <location>
        <begin position="316"/>
        <end position="340"/>
    </location>
</feature>
<feature type="region of interest" description="Disordered" evidence="9">
    <location>
        <begin position="286"/>
        <end position="406"/>
    </location>
</feature>
<dbReference type="GeneID" id="100891349"/>
<reference evidence="11" key="2">
    <citation type="submission" date="2021-01" db="UniProtKB">
        <authorList>
            <consortium name="EnsemblMetazoa"/>
        </authorList>
    </citation>
    <scope>IDENTIFICATION</scope>
</reference>
<evidence type="ECO:0000256" key="2">
    <source>
        <dbReference type="ARBA" id="ARBA00006991"/>
    </source>
</evidence>
<evidence type="ECO:0000313" key="12">
    <source>
        <dbReference type="Proteomes" id="UP000007110"/>
    </source>
</evidence>
<dbReference type="PROSITE" id="PS00028">
    <property type="entry name" value="ZINC_FINGER_C2H2_1"/>
    <property type="match status" value="5"/>
</dbReference>
<evidence type="ECO:0000256" key="4">
    <source>
        <dbReference type="ARBA" id="ARBA00022737"/>
    </source>
</evidence>
<organism evidence="11 12">
    <name type="scientific">Strongylocentrotus purpuratus</name>
    <name type="common">Purple sea urchin</name>
    <dbReference type="NCBI Taxonomy" id="7668"/>
    <lineage>
        <taxon>Eukaryota</taxon>
        <taxon>Metazoa</taxon>
        <taxon>Echinodermata</taxon>
        <taxon>Eleutherozoa</taxon>
        <taxon>Echinozoa</taxon>
        <taxon>Echinoidea</taxon>
        <taxon>Euechinoidea</taxon>
        <taxon>Echinacea</taxon>
        <taxon>Camarodonta</taxon>
        <taxon>Echinidea</taxon>
        <taxon>Strongylocentrotidae</taxon>
        <taxon>Strongylocentrotus</taxon>
    </lineage>
</organism>
<name>A0A7M7GQT3_STRPU</name>
<keyword evidence="4" id="KW-0677">Repeat</keyword>
<dbReference type="EnsemblMetazoa" id="XM_003728826">
    <property type="protein sequence ID" value="XP_003728874"/>
    <property type="gene ID" value="LOC100891349"/>
</dbReference>
<dbReference type="InterPro" id="IPR036236">
    <property type="entry name" value="Znf_C2H2_sf"/>
</dbReference>
<comment type="subcellular location">
    <subcellularLocation>
        <location evidence="1">Nucleus</location>
    </subcellularLocation>
</comment>
<evidence type="ECO:0000313" key="11">
    <source>
        <dbReference type="EnsemblMetazoa" id="XP_003728874"/>
    </source>
</evidence>
<feature type="domain" description="C2H2-type" evidence="10">
    <location>
        <begin position="606"/>
        <end position="629"/>
    </location>
</feature>
<feature type="domain" description="C2H2-type" evidence="10">
    <location>
        <begin position="522"/>
        <end position="550"/>
    </location>
</feature>
<reference evidence="12" key="1">
    <citation type="submission" date="2015-02" db="EMBL/GenBank/DDBJ databases">
        <title>Genome sequencing for Strongylocentrotus purpuratus.</title>
        <authorList>
            <person name="Murali S."/>
            <person name="Liu Y."/>
            <person name="Vee V."/>
            <person name="English A."/>
            <person name="Wang M."/>
            <person name="Skinner E."/>
            <person name="Han Y."/>
            <person name="Muzny D.M."/>
            <person name="Worley K.C."/>
            <person name="Gibbs R.A."/>
        </authorList>
    </citation>
    <scope>NUCLEOTIDE SEQUENCE</scope>
</reference>
<feature type="compositionally biased region" description="Polar residues" evidence="9">
    <location>
        <begin position="349"/>
        <end position="369"/>
    </location>
</feature>
<dbReference type="SMART" id="SM00355">
    <property type="entry name" value="ZnF_C2H2"/>
    <property type="match status" value="6"/>
</dbReference>
<dbReference type="AlphaFoldDB" id="A0A7M7GQT3"/>
<dbReference type="FunFam" id="3.30.160.60:FF:003266">
    <property type="entry name" value="Uncharacterized protein"/>
    <property type="match status" value="1"/>
</dbReference>
<keyword evidence="6" id="KW-0862">Zinc</keyword>
<dbReference type="PANTHER" id="PTHR24394">
    <property type="entry name" value="ZINC FINGER PROTEIN"/>
    <property type="match status" value="1"/>
</dbReference>
<dbReference type="Pfam" id="PF00096">
    <property type="entry name" value="zf-C2H2"/>
    <property type="match status" value="2"/>
</dbReference>
<evidence type="ECO:0000256" key="3">
    <source>
        <dbReference type="ARBA" id="ARBA00022723"/>
    </source>
</evidence>
<sequence>MTRLRMTKHLEEWMEVRKIYSAEIDKINANLGVKPLKLPASHDEFAGHLLDVHQHWCKACVPTSTASTKRSLHTKVSVCVDQSTQTMSFFDCSPPVKLVPPLTRIQPSGPQKIRIDRVSNPLSNGPKTPNIKVILVKKSTAGVLRQDSGSTPQALNNLMQLGSNLQAAQPLQGNLTGPSQPPASGVLHGLLTGKNISGSTQVVKMEPVESMEDFEQLPKQEFCQAKCIDEKDNTEDYIYDDGSMTLDDGKELDPDKKLSRATDLPVAVVVKEEVLSDLEQSNLVHSDKEESLFDPRQDREFGSDSKLEHSETGWHEEEEEEKEEDEDEEDEMEDDMEIDYEPTHDPSASMPQHLSQNSKDKPGSSQAKSSKCLDDQDSLEYGGDSDEDVEGEPALKRKKHQSKASKPAFKFPEACPICSEAWKEKPDIMRHLHKHIPIDKGPEAIKDAVQSIESQLKGHDFDMGWCGECKKLLLRYRSHMNRIHNKHRDRVVLCQQCGKMIRSFCIKQHQISHLEVKESDYVQCPECPSRFKHRMYLRGHIRDVHSRKGFECSTCGKILKNRECFRRHEAIHSGVKPYPCSKCDKSFTQRSNLKVHMRQHTGDKPYVCELCEMAFTNKVSLKNHKKKLHGIDWWKERESFEKEDD</sequence>
<keyword evidence="5 8" id="KW-0863">Zinc-finger</keyword>
<dbReference type="InterPro" id="IPR013087">
    <property type="entry name" value="Znf_C2H2_type"/>
</dbReference>
<dbReference type="GO" id="GO:0008270">
    <property type="term" value="F:zinc ion binding"/>
    <property type="evidence" value="ECO:0007669"/>
    <property type="project" value="UniProtKB-KW"/>
</dbReference>
<dbReference type="OrthoDB" id="654211at2759"/>
<proteinExistence type="inferred from homology"/>
<feature type="compositionally biased region" description="Basic and acidic residues" evidence="9">
    <location>
        <begin position="286"/>
        <end position="315"/>
    </location>
</feature>
<keyword evidence="12" id="KW-1185">Reference proteome</keyword>
<dbReference type="RefSeq" id="XP_003728874.1">
    <property type="nucleotide sequence ID" value="XM_003728826.3"/>
</dbReference>
<keyword evidence="7" id="KW-0539">Nucleus</keyword>
<dbReference type="FunFam" id="3.30.160.60:FF:000475">
    <property type="entry name" value="zinc finger protein 32 isoform X1"/>
    <property type="match status" value="1"/>
</dbReference>
<evidence type="ECO:0000256" key="7">
    <source>
        <dbReference type="ARBA" id="ARBA00023242"/>
    </source>
</evidence>
<feature type="domain" description="C2H2-type" evidence="10">
    <location>
        <begin position="550"/>
        <end position="577"/>
    </location>
</feature>
<evidence type="ECO:0000259" key="10">
    <source>
        <dbReference type="PROSITE" id="PS50157"/>
    </source>
</evidence>
<protein>
    <recommendedName>
        <fullName evidence="10">C2H2-type domain-containing protein</fullName>
    </recommendedName>
</protein>
<dbReference type="GO" id="GO:0006357">
    <property type="term" value="P:regulation of transcription by RNA polymerase II"/>
    <property type="evidence" value="ECO:0000318"/>
    <property type="project" value="GO_Central"/>
</dbReference>
<dbReference type="SUPFAM" id="SSF57667">
    <property type="entry name" value="beta-beta-alpha zinc fingers"/>
    <property type="match status" value="2"/>
</dbReference>
<dbReference type="Proteomes" id="UP000007110">
    <property type="component" value="Unassembled WGS sequence"/>
</dbReference>
<evidence type="ECO:0000256" key="8">
    <source>
        <dbReference type="PROSITE-ProRule" id="PRU00042"/>
    </source>
</evidence>
<dbReference type="GO" id="GO:0005634">
    <property type="term" value="C:nucleus"/>
    <property type="evidence" value="ECO:0000318"/>
    <property type="project" value="GO_Central"/>
</dbReference>
<keyword evidence="3" id="KW-0479">Metal-binding</keyword>
<dbReference type="Gene3D" id="3.30.160.60">
    <property type="entry name" value="Classic Zinc Finger"/>
    <property type="match status" value="4"/>
</dbReference>